<dbReference type="PANTHER" id="PTHR43833:SF7">
    <property type="entry name" value="KTR SYSTEM POTASSIUM UPTAKE PROTEIN C"/>
    <property type="match status" value="1"/>
</dbReference>
<dbReference type="InterPro" id="IPR036291">
    <property type="entry name" value="NAD(P)-bd_dom_sf"/>
</dbReference>
<dbReference type="RefSeq" id="WP_066352836.1">
    <property type="nucleotide sequence ID" value="NZ_LOED01000009.1"/>
</dbReference>
<dbReference type="Gene3D" id="3.30.70.1450">
    <property type="entry name" value="Regulator of K+ conductance, C-terminal domain"/>
    <property type="match status" value="1"/>
</dbReference>
<evidence type="ECO:0000259" key="1">
    <source>
        <dbReference type="PROSITE" id="PS51201"/>
    </source>
</evidence>
<sequence length="216" mass="23853">MKQFVVIGLGRFGSSVARTLYKLGYDVLGIDINEEIVQSLADSITHAVQADATDENTLKALGVRNFDVGIVSIGDDIQSSILVTLILKEMGIKYVIAKAQNDLHGKVLYKIGADRVVFPERDMGVRVAHNLVASNILDYIELSPDFSIVELEAFPEWYDKTLGELKMRKNYGLNVMAIKRGEDVIVSPGADDFIKKGDILVVVGQNKDIEKLEKLV</sequence>
<dbReference type="PANTHER" id="PTHR43833">
    <property type="entry name" value="POTASSIUM CHANNEL PROTEIN 2-RELATED-RELATED"/>
    <property type="match status" value="1"/>
</dbReference>
<dbReference type="InterPro" id="IPR006037">
    <property type="entry name" value="RCK_C"/>
</dbReference>
<dbReference type="AlphaFoldDB" id="A0A140LAS8"/>
<feature type="domain" description="RCK C-terminal" evidence="2">
    <location>
        <begin position="134"/>
        <end position="216"/>
    </location>
</feature>
<accession>A0A140LAS8</accession>
<dbReference type="PROSITE" id="PS51201">
    <property type="entry name" value="RCK_N"/>
    <property type="match status" value="1"/>
</dbReference>
<dbReference type="InParanoid" id="A0A140LAS8"/>
<name>A0A140LAS8_9FIRM</name>
<evidence type="ECO:0000313" key="3">
    <source>
        <dbReference type="EMBL" id="KXG77653.1"/>
    </source>
</evidence>
<dbReference type="GO" id="GO:0006813">
    <property type="term" value="P:potassium ion transport"/>
    <property type="evidence" value="ECO:0007669"/>
    <property type="project" value="InterPro"/>
</dbReference>
<dbReference type="InterPro" id="IPR036721">
    <property type="entry name" value="RCK_C_sf"/>
</dbReference>
<comment type="caution">
    <text evidence="3">The sequence shown here is derived from an EMBL/GenBank/DDBJ whole genome shotgun (WGS) entry which is preliminary data.</text>
</comment>
<dbReference type="Proteomes" id="UP000070427">
    <property type="component" value="Unassembled WGS sequence"/>
</dbReference>
<proteinExistence type="predicted"/>
<dbReference type="InterPro" id="IPR050721">
    <property type="entry name" value="Trk_Ktr_HKT_K-transport"/>
</dbReference>
<dbReference type="PROSITE" id="PS51202">
    <property type="entry name" value="RCK_C"/>
    <property type="match status" value="1"/>
</dbReference>
<dbReference type="Pfam" id="PF02080">
    <property type="entry name" value="TrkA_C"/>
    <property type="match status" value="1"/>
</dbReference>
<feature type="domain" description="RCK N-terminal" evidence="1">
    <location>
        <begin position="1"/>
        <end position="117"/>
    </location>
</feature>
<dbReference type="Pfam" id="PF02254">
    <property type="entry name" value="TrkA_N"/>
    <property type="match status" value="1"/>
</dbReference>
<evidence type="ECO:0000313" key="4">
    <source>
        <dbReference type="Proteomes" id="UP000070427"/>
    </source>
</evidence>
<organism evidence="3 4">
    <name type="scientific">Fervidicola ferrireducens</name>
    <dbReference type="NCBI Taxonomy" id="520764"/>
    <lineage>
        <taxon>Bacteria</taxon>
        <taxon>Bacillati</taxon>
        <taxon>Bacillota</taxon>
        <taxon>Clostridia</taxon>
        <taxon>Thermosediminibacterales</taxon>
        <taxon>Thermosediminibacteraceae</taxon>
        <taxon>Fervidicola</taxon>
    </lineage>
</organism>
<dbReference type="STRING" id="520764.AN618_10300"/>
<dbReference type="EMBL" id="LOED01000009">
    <property type="protein sequence ID" value="KXG77653.1"/>
    <property type="molecule type" value="Genomic_DNA"/>
</dbReference>
<dbReference type="GO" id="GO:0008324">
    <property type="term" value="F:monoatomic cation transmembrane transporter activity"/>
    <property type="evidence" value="ECO:0007669"/>
    <property type="project" value="InterPro"/>
</dbReference>
<dbReference type="FunCoup" id="A0A140LAS8">
    <property type="interactions" value="134"/>
</dbReference>
<dbReference type="SUPFAM" id="SSF51735">
    <property type="entry name" value="NAD(P)-binding Rossmann-fold domains"/>
    <property type="match status" value="1"/>
</dbReference>
<protein>
    <submittedName>
        <fullName evidence="3">Ktr system potassium uptake protein A</fullName>
    </submittedName>
</protein>
<dbReference type="PATRIC" id="fig|520764.3.peg.1060"/>
<dbReference type="OrthoDB" id="9776294at2"/>
<gene>
    <name evidence="3" type="primary">ktrA</name>
    <name evidence="3" type="ORF">AN618_10300</name>
</gene>
<evidence type="ECO:0000259" key="2">
    <source>
        <dbReference type="PROSITE" id="PS51202"/>
    </source>
</evidence>
<dbReference type="Gene3D" id="3.40.50.720">
    <property type="entry name" value="NAD(P)-binding Rossmann-like Domain"/>
    <property type="match status" value="1"/>
</dbReference>
<reference evidence="3 4" key="1">
    <citation type="submission" date="2015-12" db="EMBL/GenBank/DDBJ databases">
        <title>Draft genome sequnece of Fervidicola ferrireducens strain Y170.</title>
        <authorList>
            <person name="Patel B.K."/>
        </authorList>
    </citation>
    <scope>NUCLEOTIDE SEQUENCE [LARGE SCALE GENOMIC DNA]</scope>
    <source>
        <strain evidence="3 4">Y170</strain>
    </source>
</reference>
<dbReference type="InterPro" id="IPR003148">
    <property type="entry name" value="RCK_N"/>
</dbReference>
<keyword evidence="4" id="KW-1185">Reference proteome</keyword>
<dbReference type="SUPFAM" id="SSF116726">
    <property type="entry name" value="TrkA C-terminal domain-like"/>
    <property type="match status" value="1"/>
</dbReference>